<dbReference type="KEGG" id="rmu:RMDY18_03020"/>
<feature type="chain" id="PRO_5039112199" evidence="1">
    <location>
        <begin position="29"/>
        <end position="306"/>
    </location>
</feature>
<name>D2NR58_ROTMD</name>
<reference evidence="2 3" key="2">
    <citation type="journal article" date="2010" name="J Osaka Dent Univ">
        <title>Isolation and identification of Rothia mucilaginosa from persistent apical periodontitis lesions.</title>
        <authorList>
            <person name="Yamane K."/>
            <person name="Yoshida M."/>
            <person name="Fujihira T."/>
            <person name="Baba T."/>
            <person name="Tsuji N."/>
            <person name="Hayashi H."/>
            <person name="Sugimori C."/>
            <person name="Yamanaka T."/>
            <person name="Mashimo C."/>
            <person name="Nambu T."/>
            <person name="Kawai H."/>
            <person name="Fukushima H."/>
        </authorList>
    </citation>
    <scope>NUCLEOTIDE SEQUENCE [LARGE SCALE GENOMIC DNA]</scope>
    <source>
        <strain evidence="2 3">DY-18</strain>
    </source>
</reference>
<dbReference type="eggNOG" id="ENOG5032FH7">
    <property type="taxonomic scope" value="Bacteria"/>
</dbReference>
<accession>D2NR58</accession>
<evidence type="ECO:0000313" key="3">
    <source>
        <dbReference type="Proteomes" id="UP000001883"/>
    </source>
</evidence>
<keyword evidence="3" id="KW-1185">Reference proteome</keyword>
<dbReference type="EMBL" id="AP011540">
    <property type="protein sequence ID" value="BAI64134.1"/>
    <property type="molecule type" value="Genomic_DNA"/>
</dbReference>
<reference evidence="2 3" key="3">
    <citation type="journal article" date="2010" name="Sequencing">
        <title>Complete Genome Sequence of Rothia mucilaginosa DY-18: A Clinical Isolate with Dense Meshwork-Like Structures from a Persistent Apical Periodontitis Lesion.</title>
        <authorList>
            <person name="Yamane K."/>
            <person name="Nambu T."/>
            <person name="Yamanaka T."/>
            <person name="Mashimo C."/>
            <person name="Sugimori C."/>
            <person name="Leung K.-P."/>
            <person name="Fukushima H."/>
        </authorList>
    </citation>
    <scope>NUCLEOTIDE SEQUENCE [LARGE SCALE GENOMIC DNA]</scope>
    <source>
        <strain evidence="2 3">DY-18</strain>
    </source>
</reference>
<evidence type="ECO:0000256" key="1">
    <source>
        <dbReference type="SAM" id="SignalP"/>
    </source>
</evidence>
<gene>
    <name evidence="2" type="ordered locus">RMDY18_03020</name>
</gene>
<dbReference type="STRING" id="680646.RMDY18_03020"/>
<feature type="signal peptide" evidence="1">
    <location>
        <begin position="1"/>
        <end position="28"/>
    </location>
</feature>
<evidence type="ECO:0000313" key="2">
    <source>
        <dbReference type="EMBL" id="BAI64134.1"/>
    </source>
</evidence>
<dbReference type="PROSITE" id="PS51257">
    <property type="entry name" value="PROKAR_LIPOPROTEIN"/>
    <property type="match status" value="1"/>
</dbReference>
<dbReference type="Proteomes" id="UP000001883">
    <property type="component" value="Chromosome"/>
</dbReference>
<protein>
    <submittedName>
        <fullName evidence="2">Adenylate cyclase, family 3</fullName>
    </submittedName>
</protein>
<dbReference type="AlphaFoldDB" id="D2NR58"/>
<organism evidence="2 3">
    <name type="scientific">Rothia mucilaginosa (strain DY-18)</name>
    <name type="common">Stomatococcus mucilaginosus</name>
    <dbReference type="NCBI Taxonomy" id="680646"/>
    <lineage>
        <taxon>Bacteria</taxon>
        <taxon>Bacillati</taxon>
        <taxon>Actinomycetota</taxon>
        <taxon>Actinomycetes</taxon>
        <taxon>Micrococcales</taxon>
        <taxon>Micrococcaceae</taxon>
        <taxon>Rothia</taxon>
    </lineage>
</organism>
<sequence>MRKVKSMAKKPFASLALIGIACCLGVSSCSTTVEVKQDIRNVLASYENPSPDINVALVNEVKKCMSEKSFTYSGSQNIIYGTSIHELAMSGAHLPNEEAATQGYLSTRQDNASSSNAPAMENPAYRKAFQGDPQAADSKTVTITMSNGAQVGMATDSCIGRAAEAVFGSAENYLKYTNFINELITGGSKNNAVEEMGKYYRDDTTYGACMKESGYADIQHFGDAPSYAEKTWGKYKAANAAANAEEQSLAHADYNCQKSTGILTKAQNIYYEKAATWLNEHEPLILEVRDIERQAQERAAALVNGN</sequence>
<reference evidence="3" key="1">
    <citation type="submission" date="2009-07" db="EMBL/GenBank/DDBJ databases">
        <title>Complete genome sequence of Rothia mucilaginosa DJ.</title>
        <authorList>
            <person name="Yamane K."/>
            <person name="Nambu T."/>
            <person name="Mashimo C."/>
            <person name="Sugimori C."/>
            <person name="Yamanaka T."/>
            <person name="Leung K."/>
            <person name="Fukushima H."/>
        </authorList>
    </citation>
    <scope>NUCLEOTIDE SEQUENCE [LARGE SCALE GENOMIC DNA]</scope>
    <source>
        <strain evidence="3">DY-18</strain>
    </source>
</reference>
<dbReference type="HOGENOM" id="CLU_908774_0_0_11"/>
<proteinExistence type="predicted"/>
<keyword evidence="1" id="KW-0732">Signal</keyword>